<keyword evidence="7" id="KW-1185">Reference proteome</keyword>
<dbReference type="OrthoDB" id="9806179at2"/>
<proteinExistence type="predicted"/>
<evidence type="ECO:0000259" key="5">
    <source>
        <dbReference type="Pfam" id="PF07992"/>
    </source>
</evidence>
<comment type="cofactor">
    <cofactor evidence="1">
        <name>FAD</name>
        <dbReference type="ChEBI" id="CHEBI:57692"/>
    </cofactor>
</comment>
<reference evidence="6 7" key="1">
    <citation type="submission" date="2018-05" db="EMBL/GenBank/DDBJ databases">
        <title>Paenibacillus flagellatus sp. nov., isolated from selenium mineral soil.</title>
        <authorList>
            <person name="Dai X."/>
        </authorList>
    </citation>
    <scope>NUCLEOTIDE SEQUENCE [LARGE SCALE GENOMIC DNA]</scope>
    <source>
        <strain evidence="6 7">DXL2</strain>
    </source>
</reference>
<dbReference type="SUPFAM" id="SSF51905">
    <property type="entry name" value="FAD/NAD(P)-binding domain"/>
    <property type="match status" value="1"/>
</dbReference>
<sequence>MIFDCVIVGGGPAGLNAALVLGRARRNVALIDDNNPRNAVTRESHGFITRDGIEPSEFRHIAHGEIARYPSVRVVRDKVLDAVRNGRHFELTAESGETFQARTIILATGLKEILPPVEGIRAFYGKSLFNCPYCDGWELRDRRLVVISENEHAFHMAKTVSNWTNDLFVATNGHRVLTEEQRNALAARGIAVEERKIASLAGENGQLATIVFEDGTERACTGGFVTPQLVQPSRIGESLGCRTNPRGGYIADELGRTNIAGVYAAGDSSFSGPSQLILAAAGGFRAAAGVNADLIDERWAD</sequence>
<comment type="subunit">
    <text evidence="2">Homodimer.</text>
</comment>
<accession>A0A2V5KPR6</accession>
<evidence type="ECO:0000256" key="2">
    <source>
        <dbReference type="ARBA" id="ARBA00011738"/>
    </source>
</evidence>
<evidence type="ECO:0000313" key="6">
    <source>
        <dbReference type="EMBL" id="PYI50526.1"/>
    </source>
</evidence>
<dbReference type="Proteomes" id="UP000247476">
    <property type="component" value="Unassembled WGS sequence"/>
</dbReference>
<dbReference type="PRINTS" id="PR00368">
    <property type="entry name" value="FADPNR"/>
</dbReference>
<organism evidence="6 7">
    <name type="scientific">Paenibacillus flagellatus</name>
    <dbReference type="NCBI Taxonomy" id="2211139"/>
    <lineage>
        <taxon>Bacteria</taxon>
        <taxon>Bacillati</taxon>
        <taxon>Bacillota</taxon>
        <taxon>Bacilli</taxon>
        <taxon>Bacillales</taxon>
        <taxon>Paenibacillaceae</taxon>
        <taxon>Paenibacillus</taxon>
    </lineage>
</organism>
<comment type="caution">
    <text evidence="6">The sequence shown here is derived from an EMBL/GenBank/DDBJ whole genome shotgun (WGS) entry which is preliminary data.</text>
</comment>
<evidence type="ECO:0000313" key="7">
    <source>
        <dbReference type="Proteomes" id="UP000247476"/>
    </source>
</evidence>
<evidence type="ECO:0000256" key="4">
    <source>
        <dbReference type="ARBA" id="ARBA00023002"/>
    </source>
</evidence>
<dbReference type="InterPro" id="IPR036188">
    <property type="entry name" value="FAD/NAD-bd_sf"/>
</dbReference>
<dbReference type="InterPro" id="IPR023753">
    <property type="entry name" value="FAD/NAD-binding_dom"/>
</dbReference>
<dbReference type="Gene3D" id="3.50.50.60">
    <property type="entry name" value="FAD/NAD(P)-binding domain"/>
    <property type="match status" value="2"/>
</dbReference>
<feature type="domain" description="FAD/NAD(P)-binding" evidence="5">
    <location>
        <begin position="3"/>
        <end position="281"/>
    </location>
</feature>
<dbReference type="GO" id="GO:0016491">
    <property type="term" value="F:oxidoreductase activity"/>
    <property type="evidence" value="ECO:0007669"/>
    <property type="project" value="UniProtKB-KW"/>
</dbReference>
<dbReference type="InterPro" id="IPR050097">
    <property type="entry name" value="Ferredoxin-NADP_redctase_2"/>
</dbReference>
<dbReference type="PANTHER" id="PTHR48105">
    <property type="entry name" value="THIOREDOXIN REDUCTASE 1-RELATED-RELATED"/>
    <property type="match status" value="1"/>
</dbReference>
<evidence type="ECO:0000256" key="1">
    <source>
        <dbReference type="ARBA" id="ARBA00001974"/>
    </source>
</evidence>
<dbReference type="RefSeq" id="WP_110843541.1">
    <property type="nucleotide sequence ID" value="NZ_QJVJ01000018.1"/>
</dbReference>
<dbReference type="AlphaFoldDB" id="A0A2V5KPR6"/>
<keyword evidence="3" id="KW-0285">Flavoprotein</keyword>
<dbReference type="Pfam" id="PF07992">
    <property type="entry name" value="Pyr_redox_2"/>
    <property type="match status" value="1"/>
</dbReference>
<dbReference type="PRINTS" id="PR00469">
    <property type="entry name" value="PNDRDTASEII"/>
</dbReference>
<keyword evidence="4" id="KW-0560">Oxidoreductase</keyword>
<name>A0A2V5KPR6_9BACL</name>
<dbReference type="EMBL" id="QJVJ01000018">
    <property type="protein sequence ID" value="PYI50526.1"/>
    <property type="molecule type" value="Genomic_DNA"/>
</dbReference>
<evidence type="ECO:0000256" key="3">
    <source>
        <dbReference type="ARBA" id="ARBA00022630"/>
    </source>
</evidence>
<gene>
    <name evidence="6" type="ORF">DLM86_28920</name>
</gene>
<protein>
    <submittedName>
        <fullName evidence="6">NAD(P)/FAD-dependent oxidoreductase</fullName>
    </submittedName>
</protein>